<dbReference type="GO" id="GO:0009279">
    <property type="term" value="C:cell outer membrane"/>
    <property type="evidence" value="ECO:0007669"/>
    <property type="project" value="TreeGrafter"/>
</dbReference>
<dbReference type="PANTHER" id="PTHR21666">
    <property type="entry name" value="PEPTIDASE-RELATED"/>
    <property type="match status" value="1"/>
</dbReference>
<gene>
    <name evidence="3" type="primary">nlpD_1</name>
    <name evidence="3" type="ORF">NCTC11647_02364</name>
</gene>
<dbReference type="EMBL" id="UATL01000001">
    <property type="protein sequence ID" value="SPY29184.1"/>
    <property type="molecule type" value="Genomic_DNA"/>
</dbReference>
<dbReference type="SUPFAM" id="SSF51261">
    <property type="entry name" value="Duplicated hybrid motif"/>
    <property type="match status" value="1"/>
</dbReference>
<dbReference type="SMART" id="SM00257">
    <property type="entry name" value="LysM"/>
    <property type="match status" value="1"/>
</dbReference>
<keyword evidence="3" id="KW-0378">Hydrolase</keyword>
<dbReference type="InterPro" id="IPR036779">
    <property type="entry name" value="LysM_dom_sf"/>
</dbReference>
<dbReference type="InterPro" id="IPR016047">
    <property type="entry name" value="M23ase_b-sheet_dom"/>
</dbReference>
<feature type="region of interest" description="Disordered" evidence="2">
    <location>
        <begin position="96"/>
        <end position="152"/>
    </location>
</feature>
<dbReference type="CDD" id="cd12797">
    <property type="entry name" value="M23_peptidase"/>
    <property type="match status" value="1"/>
</dbReference>
<dbReference type="PROSITE" id="PS51257">
    <property type="entry name" value="PROKAR_LIPOPROTEIN"/>
    <property type="match status" value="1"/>
</dbReference>
<dbReference type="Gene3D" id="2.70.70.10">
    <property type="entry name" value="Glucose Permease (Domain IIA)"/>
    <property type="match status" value="1"/>
</dbReference>
<protein>
    <submittedName>
        <fullName evidence="3">Murein hydrolase activator NlpD</fullName>
    </submittedName>
</protein>
<dbReference type="PROSITE" id="PS51782">
    <property type="entry name" value="LYSM"/>
    <property type="match status" value="1"/>
</dbReference>
<dbReference type="InterPro" id="IPR011055">
    <property type="entry name" value="Dup_hybrid_motif"/>
</dbReference>
<dbReference type="InterPro" id="IPR018392">
    <property type="entry name" value="LysM"/>
</dbReference>
<feature type="compositionally biased region" description="Polar residues" evidence="2">
    <location>
        <begin position="131"/>
        <end position="141"/>
    </location>
</feature>
<comment type="similarity">
    <text evidence="1">Belongs to the E.coli NlpD/Haemophilus LppB family.</text>
</comment>
<organism evidence="3 4">
    <name type="scientific">Photobacterium damselae</name>
    <dbReference type="NCBI Taxonomy" id="38293"/>
    <lineage>
        <taxon>Bacteria</taxon>
        <taxon>Pseudomonadati</taxon>
        <taxon>Pseudomonadota</taxon>
        <taxon>Gammaproteobacteria</taxon>
        <taxon>Vibrionales</taxon>
        <taxon>Vibrionaceae</taxon>
        <taxon>Photobacterium</taxon>
    </lineage>
</organism>
<evidence type="ECO:0000256" key="1">
    <source>
        <dbReference type="ARBA" id="ARBA00038420"/>
    </source>
</evidence>
<dbReference type="InterPro" id="IPR050570">
    <property type="entry name" value="Cell_wall_metabolism_enzyme"/>
</dbReference>
<dbReference type="GO" id="GO:0004222">
    <property type="term" value="F:metalloendopeptidase activity"/>
    <property type="evidence" value="ECO:0007669"/>
    <property type="project" value="TreeGrafter"/>
</dbReference>
<dbReference type="PANTHER" id="PTHR21666:SF263">
    <property type="entry name" value="MUREIN HYDROLASE ACTIVATOR NLPD"/>
    <property type="match status" value="1"/>
</dbReference>
<dbReference type="Pfam" id="PF01551">
    <property type="entry name" value="Peptidase_M23"/>
    <property type="match status" value="1"/>
</dbReference>
<reference evidence="3 4" key="1">
    <citation type="submission" date="2018-06" db="EMBL/GenBank/DDBJ databases">
        <authorList>
            <consortium name="Pathogen Informatics"/>
            <person name="Doyle S."/>
        </authorList>
    </citation>
    <scope>NUCLEOTIDE SEQUENCE [LARGE SCALE GENOMIC DNA]</scope>
    <source>
        <strain evidence="3 4">NCTC11647</strain>
    </source>
</reference>
<dbReference type="Proteomes" id="UP000251647">
    <property type="component" value="Unassembled WGS sequence"/>
</dbReference>
<evidence type="ECO:0000256" key="2">
    <source>
        <dbReference type="SAM" id="MobiDB-lite"/>
    </source>
</evidence>
<evidence type="ECO:0000313" key="4">
    <source>
        <dbReference type="Proteomes" id="UP000251647"/>
    </source>
</evidence>
<dbReference type="OrthoDB" id="9795421at2"/>
<dbReference type="Pfam" id="PF01476">
    <property type="entry name" value="LysM"/>
    <property type="match status" value="1"/>
</dbReference>
<accession>A0A2T3QM70</accession>
<dbReference type="Gene3D" id="3.10.350.10">
    <property type="entry name" value="LysM domain"/>
    <property type="match status" value="1"/>
</dbReference>
<dbReference type="RefSeq" id="WP_005297772.1">
    <property type="nucleotide sequence ID" value="NZ_CP074080.1"/>
</dbReference>
<dbReference type="AlphaFoldDB" id="A0A2T3QM70"/>
<dbReference type="CDD" id="cd00118">
    <property type="entry name" value="LysM"/>
    <property type="match status" value="1"/>
</dbReference>
<proteinExistence type="inferred from homology"/>
<dbReference type="GO" id="GO:0032153">
    <property type="term" value="C:cell division site"/>
    <property type="evidence" value="ECO:0007669"/>
    <property type="project" value="TreeGrafter"/>
</dbReference>
<evidence type="ECO:0000313" key="3">
    <source>
        <dbReference type="EMBL" id="SPY29184.1"/>
    </source>
</evidence>
<feature type="compositionally biased region" description="Low complexity" evidence="2">
    <location>
        <begin position="96"/>
        <end position="119"/>
    </location>
</feature>
<name>A0A2T3QM70_PHODM</name>
<sequence>MSVIQKIVKPVGLIALSSVIFGCSSHTPAPVTSLTKDYSQLARGSFHGSDYVVQKGDTLYFISYIAGQDVKDLIAYNNLTPPYTIYPGQRLNVRGSNSYSTASRSTSTTVTKPVTQTKPAEQKTNNKKVDQNQAKEYSQKATDNKPVTKPVPKPVAPAVTGWLWPAKGKVISRFSSTNKGIDIAGSRGEAVNATAAGKVVYAGNALRGYGNLVIIKHNDDYLSAYAHNDKLLVKEQQQVTAGQKIALMGDTGADSVKLHFEIRYKGKSVDPLRYLPRQ</sequence>